<name>C7N4M0_SLAHD</name>
<sequence length="115" mass="11848">MSEELYADGLGIAPGVMETIVALAAKEVDGVASVGSSTLSGFRSRLSAKPANQGIDVTMDEDQQINVAIHIDVLYGKVIPVVAEAVRAAVADAVATQVGFDLAAVDVFVDGLVFE</sequence>
<dbReference type="InterPro" id="IPR005531">
    <property type="entry name" value="Asp23"/>
</dbReference>
<dbReference type="Proteomes" id="UP000002026">
    <property type="component" value="Chromosome"/>
</dbReference>
<protein>
    <submittedName>
        <fullName evidence="2">Uncharacterized conserved protein</fullName>
    </submittedName>
</protein>
<dbReference type="HOGENOM" id="CLU_113198_4_4_11"/>
<keyword evidence="3" id="KW-1185">Reference proteome</keyword>
<dbReference type="STRING" id="471855.Shel_07990"/>
<dbReference type="RefSeq" id="WP_012797959.1">
    <property type="nucleotide sequence ID" value="NC_013165.1"/>
</dbReference>
<proteinExistence type="inferred from homology"/>
<evidence type="ECO:0000256" key="1">
    <source>
        <dbReference type="ARBA" id="ARBA00005721"/>
    </source>
</evidence>
<dbReference type="PANTHER" id="PTHR34297">
    <property type="entry name" value="HYPOTHETICAL CYTOSOLIC PROTEIN-RELATED"/>
    <property type="match status" value="1"/>
</dbReference>
<gene>
    <name evidence="2" type="ordered locus">Shel_07990</name>
</gene>
<dbReference type="PANTHER" id="PTHR34297:SF1">
    <property type="entry name" value="ASP23_GLS24 FAMILY ENVELOPE STRESS RESPONSE PROTEIN"/>
    <property type="match status" value="1"/>
</dbReference>
<dbReference type="eggNOG" id="COG1302">
    <property type="taxonomic scope" value="Bacteria"/>
</dbReference>
<dbReference type="Pfam" id="PF03780">
    <property type="entry name" value="Asp23"/>
    <property type="match status" value="1"/>
</dbReference>
<evidence type="ECO:0000313" key="2">
    <source>
        <dbReference type="EMBL" id="ACV21855.1"/>
    </source>
</evidence>
<organism evidence="2 3">
    <name type="scientific">Slackia heliotrinireducens (strain ATCC 29202 / DSM 20476 / NCTC 11029 / RHS 1)</name>
    <name type="common">Peptococcus heliotrinreducens</name>
    <dbReference type="NCBI Taxonomy" id="471855"/>
    <lineage>
        <taxon>Bacteria</taxon>
        <taxon>Bacillati</taxon>
        <taxon>Actinomycetota</taxon>
        <taxon>Coriobacteriia</taxon>
        <taxon>Eggerthellales</taxon>
        <taxon>Eggerthellaceae</taxon>
        <taxon>Slackia</taxon>
    </lineage>
</organism>
<dbReference type="AlphaFoldDB" id="C7N4M0"/>
<dbReference type="EMBL" id="CP001684">
    <property type="protein sequence ID" value="ACV21855.1"/>
    <property type="molecule type" value="Genomic_DNA"/>
</dbReference>
<evidence type="ECO:0000313" key="3">
    <source>
        <dbReference type="Proteomes" id="UP000002026"/>
    </source>
</evidence>
<reference evidence="2 3" key="1">
    <citation type="journal article" date="2009" name="Stand. Genomic Sci.">
        <title>Complete genome sequence of Slackia heliotrinireducens type strain (RHS 1).</title>
        <authorList>
            <person name="Pukall R."/>
            <person name="Lapidus A."/>
            <person name="Nolan M."/>
            <person name="Copeland A."/>
            <person name="Glavina Del Rio T."/>
            <person name="Lucas S."/>
            <person name="Chen F."/>
            <person name="Tice H."/>
            <person name="Cheng J.F."/>
            <person name="Chertkov O."/>
            <person name="Bruce D."/>
            <person name="Goodwin L."/>
            <person name="Kuske C."/>
            <person name="Brettin T."/>
            <person name="Detter J.C."/>
            <person name="Han C."/>
            <person name="Pitluck S."/>
            <person name="Pati A."/>
            <person name="Mavrommatis K."/>
            <person name="Ivanova N."/>
            <person name="Ovchinnikova G."/>
            <person name="Chen A."/>
            <person name="Palaniappan K."/>
            <person name="Schneider S."/>
            <person name="Rohde M."/>
            <person name="Chain P."/>
            <person name="D'haeseleer P."/>
            <person name="Goker M."/>
            <person name="Bristow J."/>
            <person name="Eisen J.A."/>
            <person name="Markowitz V."/>
            <person name="Kyrpides N.C."/>
            <person name="Klenk H.P."/>
            <person name="Hugenholtz P."/>
        </authorList>
    </citation>
    <scope>NUCLEOTIDE SEQUENCE [LARGE SCALE GENOMIC DNA]</scope>
    <source>
        <strain evidence="3">ATCC 29202 / DSM 20476 / NCTC 11029 / RHS 1</strain>
    </source>
</reference>
<dbReference type="KEGG" id="shi:Shel_07990"/>
<comment type="similarity">
    <text evidence="1">Belongs to the asp23 family.</text>
</comment>
<accession>C7N4M0</accession>